<dbReference type="InterPro" id="IPR029058">
    <property type="entry name" value="AB_hydrolase_fold"/>
</dbReference>
<dbReference type="PANTHER" id="PTHR48098:SF1">
    <property type="entry name" value="DIACYLGLYCEROL ACYLTRANSFERASE_MYCOLYLTRANSFERASE AG85A"/>
    <property type="match status" value="1"/>
</dbReference>
<dbReference type="OrthoDB" id="9803578at2"/>
<dbReference type="InterPro" id="IPR013783">
    <property type="entry name" value="Ig-like_fold"/>
</dbReference>
<dbReference type="Pfam" id="PF00756">
    <property type="entry name" value="Esterase"/>
    <property type="match status" value="1"/>
</dbReference>
<feature type="signal peptide" evidence="1">
    <location>
        <begin position="1"/>
        <end position="19"/>
    </location>
</feature>
<dbReference type="SUPFAM" id="SSF53474">
    <property type="entry name" value="alpha/beta-Hydrolases"/>
    <property type="match status" value="1"/>
</dbReference>
<dbReference type="InterPro" id="IPR050583">
    <property type="entry name" value="Mycobacterial_A85_antigen"/>
</dbReference>
<dbReference type="Gene3D" id="2.60.40.10">
    <property type="entry name" value="Immunoglobulins"/>
    <property type="match status" value="1"/>
</dbReference>
<dbReference type="InterPro" id="IPR000801">
    <property type="entry name" value="Esterase-like"/>
</dbReference>
<dbReference type="SUPFAM" id="SSF81296">
    <property type="entry name" value="E set domains"/>
    <property type="match status" value="1"/>
</dbReference>
<proteinExistence type="predicted"/>
<feature type="chain" id="PRO_5014613035" evidence="1">
    <location>
        <begin position="20"/>
        <end position="377"/>
    </location>
</feature>
<sequence>MKKIAVFMLSFFALISSYAQENTFPEGTKPASSNIAGAQYPRIDNERKAYFRIEAPAADSISVSLGNVALTKDAKGVWTGVTKPLDPGFHYYTLKINGVNVNDPFSETFYGASRVMSGIEVPEDGVDFYEIKNVPHGKIESHWYLAESTGETRLAYVYTPPGYDNNSTERYPVLYLQHGMGEDRRAWANQGRTNFILDNLIAEGKAKPMIIVMEDGGIAQAFNSPKRPQDKNFWDGFEDIMIKDLIPNIDANYRTLRHPKHRAIAGLSLGGTQTYQISQANLDTFSGIGIFSAPFGFPGVETGYNGLLTKPDEFAKKVDVFYVSMGSKEGARAGRGTHEALEKASIKHVYYEAPGTAHEFQTWRKSLHGFAQLLFQD</sequence>
<gene>
    <name evidence="2" type="ORF">CSW08_09760</name>
</gene>
<organism evidence="2 3">
    <name type="scientific">Confluentibacter flavum</name>
    <dbReference type="NCBI Taxonomy" id="1909700"/>
    <lineage>
        <taxon>Bacteria</taxon>
        <taxon>Pseudomonadati</taxon>
        <taxon>Bacteroidota</taxon>
        <taxon>Flavobacteriia</taxon>
        <taxon>Flavobacteriales</taxon>
        <taxon>Flavobacteriaceae</taxon>
        <taxon>Confluentibacter</taxon>
    </lineage>
</organism>
<dbReference type="InterPro" id="IPR014756">
    <property type="entry name" value="Ig_E-set"/>
</dbReference>
<keyword evidence="1" id="KW-0732">Signal</keyword>
<evidence type="ECO:0000313" key="2">
    <source>
        <dbReference type="EMBL" id="PKQ45176.1"/>
    </source>
</evidence>
<dbReference type="RefSeq" id="WP_106659710.1">
    <property type="nucleotide sequence ID" value="NZ_PJEO01000033.1"/>
</dbReference>
<protein>
    <submittedName>
        <fullName evidence="2">Esterase</fullName>
    </submittedName>
</protein>
<dbReference type="GO" id="GO:0016747">
    <property type="term" value="F:acyltransferase activity, transferring groups other than amino-acyl groups"/>
    <property type="evidence" value="ECO:0007669"/>
    <property type="project" value="TreeGrafter"/>
</dbReference>
<reference evidence="2 3" key="1">
    <citation type="submission" date="2017-12" db="EMBL/GenBank/DDBJ databases">
        <title>Confluentibacter flavum sp. nov., isolated from the saline lake.</title>
        <authorList>
            <person name="Yu L."/>
        </authorList>
    </citation>
    <scope>NUCLEOTIDE SEQUENCE [LARGE SCALE GENOMIC DNA]</scope>
    <source>
        <strain evidence="2 3">3B</strain>
    </source>
</reference>
<accession>A0A2N3HJN7</accession>
<dbReference type="AlphaFoldDB" id="A0A2N3HJN7"/>
<name>A0A2N3HJN7_9FLAO</name>
<keyword evidence="3" id="KW-1185">Reference proteome</keyword>
<dbReference type="EMBL" id="PJEO01000033">
    <property type="protein sequence ID" value="PKQ45176.1"/>
    <property type="molecule type" value="Genomic_DNA"/>
</dbReference>
<dbReference type="Gene3D" id="3.40.50.1820">
    <property type="entry name" value="alpha/beta hydrolase"/>
    <property type="match status" value="1"/>
</dbReference>
<comment type="caution">
    <text evidence="2">The sequence shown here is derived from an EMBL/GenBank/DDBJ whole genome shotgun (WGS) entry which is preliminary data.</text>
</comment>
<dbReference type="PANTHER" id="PTHR48098">
    <property type="entry name" value="ENTEROCHELIN ESTERASE-RELATED"/>
    <property type="match status" value="1"/>
</dbReference>
<evidence type="ECO:0000256" key="1">
    <source>
        <dbReference type="SAM" id="SignalP"/>
    </source>
</evidence>
<dbReference type="Proteomes" id="UP000233435">
    <property type="component" value="Unassembled WGS sequence"/>
</dbReference>
<dbReference type="CDD" id="cd02858">
    <property type="entry name" value="E_set_Esterase_N"/>
    <property type="match status" value="1"/>
</dbReference>
<evidence type="ECO:0000313" key="3">
    <source>
        <dbReference type="Proteomes" id="UP000233435"/>
    </source>
</evidence>